<dbReference type="InterPro" id="IPR046919">
    <property type="entry name" value="ABC-3C_CTD10"/>
</dbReference>
<dbReference type="Pfam" id="PF10088">
    <property type="entry name" value="DUF2326"/>
    <property type="match status" value="1"/>
</dbReference>
<dbReference type="Proteomes" id="UP000297472">
    <property type="component" value="Unassembled WGS sequence"/>
</dbReference>
<dbReference type="EMBL" id="SOHA01000036">
    <property type="protein sequence ID" value="TFD28275.1"/>
    <property type="molecule type" value="Genomic_DNA"/>
</dbReference>
<dbReference type="Pfam" id="PF20275">
    <property type="entry name" value="CTD10"/>
    <property type="match status" value="1"/>
</dbReference>
<feature type="coiled-coil region" evidence="1">
    <location>
        <begin position="371"/>
        <end position="398"/>
    </location>
</feature>
<feature type="coiled-coil region" evidence="1">
    <location>
        <begin position="212"/>
        <end position="276"/>
    </location>
</feature>
<dbReference type="Gene3D" id="3.40.50.300">
    <property type="entry name" value="P-loop containing nucleotide triphosphate hydrolases"/>
    <property type="match status" value="1"/>
</dbReference>
<proteinExistence type="predicted"/>
<feature type="domain" description="DUF2326" evidence="2">
    <location>
        <begin position="439"/>
        <end position="575"/>
    </location>
</feature>
<protein>
    <submittedName>
        <fullName evidence="4">DUF2326 domain-containing protein</fullName>
    </submittedName>
</protein>
<evidence type="ECO:0000259" key="3">
    <source>
        <dbReference type="Pfam" id="PF20275"/>
    </source>
</evidence>
<dbReference type="AlphaFoldDB" id="A0A4Y8JSV0"/>
<organism evidence="4 5">
    <name type="scientific">Cryobacterium cryoconiti</name>
    <dbReference type="NCBI Taxonomy" id="1259239"/>
    <lineage>
        <taxon>Bacteria</taxon>
        <taxon>Bacillati</taxon>
        <taxon>Actinomycetota</taxon>
        <taxon>Actinomycetes</taxon>
        <taxon>Micrococcales</taxon>
        <taxon>Microbacteriaceae</taxon>
        <taxon>Cryobacterium</taxon>
    </lineage>
</organism>
<sequence>MFLAEVGSTDARFKTIKFHDGLNLLVAERTEDSRQGDSRNGTGKSSFIRILRYVLGGNLPDEFKSPELAGHSFSASLSSDRAAMASARVVRPTSPTTKLSVSGWNGSDNAASEHVDDWRRLLGKLAFSLPEDTSRPTPGQLWGQLIHTSFGNPVKSHPSESDWETGVKLGYLLGLDVDVLNGAGEVARLEKQRRAIKGVIKEGAIGHLNLDEADLRAKLAGLRRQRDRMRQSLQDFQVDEAYGAHQRIADSHSAEIREINDESLGLERRARDLARAIETDVASNNASLLSDKLEKTYAEINLVLPEMVSRRFEEVAAFHASVVRNRRTFLEDELRLALSRLVELAQRRTDLDRRRAEILVLLQDSVALDTFLDAQRSLAELEAGVAETERRLESAMAVGKIDTTVQTVTANTVASVRAEVQDRADSLERPISLFSELGQEIYKDRSARLLISTSPKGVFQVRPEIDGDASDGIKGVATFLLDMVCLIRALEIGRAPRILVHDSHLFDAVDHRQVASCLNIGARLADEHGFQYIVTMNSDFLKSVESEGAFSRDDYLVDTVITDATENGGIFGFKFV</sequence>
<keyword evidence="1" id="KW-0175">Coiled coil</keyword>
<comment type="caution">
    <text evidence="4">The sequence shown here is derived from an EMBL/GenBank/DDBJ whole genome shotgun (WGS) entry which is preliminary data.</text>
</comment>
<dbReference type="RefSeq" id="WP_134425190.1">
    <property type="nucleotide sequence ID" value="NZ_SOHA01000036.1"/>
</dbReference>
<gene>
    <name evidence="4" type="ORF">E3T49_12245</name>
</gene>
<dbReference type="InterPro" id="IPR027417">
    <property type="entry name" value="P-loop_NTPase"/>
</dbReference>
<keyword evidence="5" id="KW-1185">Reference proteome</keyword>
<accession>A0A4Y8JSV0</accession>
<evidence type="ECO:0000313" key="5">
    <source>
        <dbReference type="Proteomes" id="UP000297472"/>
    </source>
</evidence>
<reference evidence="4 5" key="1">
    <citation type="submission" date="2019-03" db="EMBL/GenBank/DDBJ databases">
        <title>Genomics of glacier-inhabiting Cryobacterium strains.</title>
        <authorList>
            <person name="Liu Q."/>
            <person name="Xin Y.-H."/>
        </authorList>
    </citation>
    <scope>NUCLEOTIDE SEQUENCE [LARGE SCALE GENOMIC DNA]</scope>
    <source>
        <strain evidence="4 5">TMT1-51</strain>
    </source>
</reference>
<evidence type="ECO:0000259" key="2">
    <source>
        <dbReference type="Pfam" id="PF10088"/>
    </source>
</evidence>
<feature type="domain" description="ABC-three component systems C-terminal" evidence="3">
    <location>
        <begin position="271"/>
        <end position="395"/>
    </location>
</feature>
<dbReference type="OrthoDB" id="7314834at2"/>
<evidence type="ECO:0000313" key="4">
    <source>
        <dbReference type="EMBL" id="TFD28275.1"/>
    </source>
</evidence>
<evidence type="ECO:0000256" key="1">
    <source>
        <dbReference type="SAM" id="Coils"/>
    </source>
</evidence>
<dbReference type="InterPro" id="IPR018760">
    <property type="entry name" value="DUF2326"/>
</dbReference>
<name>A0A4Y8JSV0_9MICO</name>